<evidence type="ECO:0000313" key="1">
    <source>
        <dbReference type="EMBL" id="OMJ23437.1"/>
    </source>
</evidence>
<proteinExistence type="predicted"/>
<protein>
    <submittedName>
        <fullName evidence="1">Uncharacterized protein</fullName>
    </submittedName>
</protein>
<dbReference type="EMBL" id="LSSM01002025">
    <property type="protein sequence ID" value="OMJ23437.1"/>
    <property type="molecule type" value="Genomic_DNA"/>
</dbReference>
<gene>
    <name evidence="1" type="ORF">AYI69_g4985</name>
</gene>
<name>A0A1R1Y927_9FUNG</name>
<evidence type="ECO:0000313" key="2">
    <source>
        <dbReference type="Proteomes" id="UP000187429"/>
    </source>
</evidence>
<reference evidence="2" key="1">
    <citation type="submission" date="2017-01" db="EMBL/GenBank/DDBJ databases">
        <authorList>
            <person name="Wang Y."/>
            <person name="White M."/>
            <person name="Kvist S."/>
            <person name="Moncalvo J.-M."/>
        </authorList>
    </citation>
    <scope>NUCLEOTIDE SEQUENCE [LARGE SCALE GENOMIC DNA]</scope>
    <source>
        <strain evidence="2">ID-206-W2</strain>
    </source>
</reference>
<organism evidence="1 2">
    <name type="scientific">Smittium culicis</name>
    <dbReference type="NCBI Taxonomy" id="133412"/>
    <lineage>
        <taxon>Eukaryota</taxon>
        <taxon>Fungi</taxon>
        <taxon>Fungi incertae sedis</taxon>
        <taxon>Zoopagomycota</taxon>
        <taxon>Kickxellomycotina</taxon>
        <taxon>Harpellomycetes</taxon>
        <taxon>Harpellales</taxon>
        <taxon>Legeriomycetaceae</taxon>
        <taxon>Smittium</taxon>
    </lineage>
</organism>
<dbReference type="Proteomes" id="UP000187429">
    <property type="component" value="Unassembled WGS sequence"/>
</dbReference>
<dbReference type="AlphaFoldDB" id="A0A1R1Y927"/>
<accession>A0A1R1Y927</accession>
<dbReference type="OrthoDB" id="10391217at2759"/>
<sequence length="186" mass="21079">MDEISLKLSSILLEIRTLKIQAQHLNQNNNNLMVHDTQKFLQQLDDTTNTSKKASFSVSSSEFNLDQNERTDDLRSFFSDQSIRDLHLMFGSSVLLNAIYYCSMSRVSKLVVPYTEYTSIIPESSNSESITTSNDHSYTKPSEFGCFKVLADTEPAVCYCLLPNYSCNCQFSSYNGNVTYSSIYSN</sequence>
<keyword evidence="2" id="KW-1185">Reference proteome</keyword>
<comment type="caution">
    <text evidence="1">The sequence shown here is derived from an EMBL/GenBank/DDBJ whole genome shotgun (WGS) entry which is preliminary data.</text>
</comment>